<dbReference type="PATRIC" id="fig|294.195.peg.50"/>
<evidence type="ECO:0000313" key="2">
    <source>
        <dbReference type="Proteomes" id="UP000063434"/>
    </source>
</evidence>
<name>A0A109LAW9_PSEFL</name>
<dbReference type="AlphaFoldDB" id="A0A109LAW9"/>
<protein>
    <submittedName>
        <fullName evidence="1">Uncharacterized protein</fullName>
    </submittedName>
</protein>
<evidence type="ECO:0000313" key="1">
    <source>
        <dbReference type="EMBL" id="KWV84220.1"/>
    </source>
</evidence>
<comment type="caution">
    <text evidence="1">The sequence shown here is derived from an EMBL/GenBank/DDBJ whole genome shotgun (WGS) entry which is preliminary data.</text>
</comment>
<accession>A0A109LAW9</accession>
<gene>
    <name evidence="1" type="ORF">PFL603g_00046</name>
</gene>
<organism evidence="1 2">
    <name type="scientific">Pseudomonas fluorescens</name>
    <dbReference type="NCBI Taxonomy" id="294"/>
    <lineage>
        <taxon>Bacteria</taxon>
        <taxon>Pseudomonadati</taxon>
        <taxon>Pseudomonadota</taxon>
        <taxon>Gammaproteobacteria</taxon>
        <taxon>Pseudomonadales</taxon>
        <taxon>Pseudomonadaceae</taxon>
        <taxon>Pseudomonas</taxon>
    </lineage>
</organism>
<dbReference type="Proteomes" id="UP000063434">
    <property type="component" value="Unassembled WGS sequence"/>
</dbReference>
<dbReference type="RefSeq" id="WP_060765580.1">
    <property type="nucleotide sequence ID" value="NZ_LCYC01000002.1"/>
</dbReference>
<dbReference type="EMBL" id="LCYC01000002">
    <property type="protein sequence ID" value="KWV84220.1"/>
    <property type="molecule type" value="Genomic_DNA"/>
</dbReference>
<sequence>MNEDQPLPATPLLQGNVRSTLLALLESDDQVQQAVRQLIASPASPGPQESAAVIQHQPFGPERELLDWINTDPALKDAWFSVDEPVERQLVRLIAIASQWDRLLLLWDRLAARCKDEQRSASSTEQRILTRSLELHNLVWQEHQASLQTVQAGASFDPLLHERGTLHGDAVSEQWLPGLRNAAGQLQRKPLVRT</sequence>
<proteinExistence type="predicted"/>
<reference evidence="1 2" key="1">
    <citation type="submission" date="2015-05" db="EMBL/GenBank/DDBJ databases">
        <title>A genomic and transcriptomic approach to investigate the blue pigment phenotype in Pseudomonas fluorescens.</title>
        <authorList>
            <person name="Andreani N.A."/>
            <person name="Cardazzo B."/>
        </authorList>
    </citation>
    <scope>NUCLEOTIDE SEQUENCE [LARGE SCALE GENOMIC DNA]</scope>
    <source>
        <strain evidence="1 2">Ps_40</strain>
    </source>
</reference>